<evidence type="ECO:0000256" key="2">
    <source>
        <dbReference type="SAM" id="MobiDB-lite"/>
    </source>
</evidence>
<dbReference type="InterPro" id="IPR050365">
    <property type="entry name" value="TIM50"/>
</dbReference>
<gene>
    <name evidence="4" type="ORF">HETSPECPRED_010419</name>
</gene>
<proteinExistence type="inferred from homology"/>
<name>A0A8H3G4P1_9LECA</name>
<dbReference type="GO" id="GO:0015031">
    <property type="term" value="P:protein transport"/>
    <property type="evidence" value="ECO:0007669"/>
    <property type="project" value="UniProtKB-KW"/>
</dbReference>
<comment type="function">
    <text evidence="1">Essential component of the TIM23 complex, a complex that mediates the translocation of transit peptide-containing proteins across the mitochondrial inner membrane.</text>
</comment>
<comment type="subunit">
    <text evidence="1">Component of the TIM23 complex.</text>
</comment>
<comment type="similarity">
    <text evidence="1">Belongs to the TIM50 family.</text>
</comment>
<feature type="domain" description="FCP1 homology" evidence="3">
    <location>
        <begin position="370"/>
        <end position="543"/>
    </location>
</feature>
<comment type="subcellular location">
    <subcellularLocation>
        <location evidence="1">Mitochondrion inner membrane</location>
        <topology evidence="1">Single-pass membrane protein</topology>
    </subcellularLocation>
</comment>
<dbReference type="SUPFAM" id="SSF56784">
    <property type="entry name" value="HAD-like"/>
    <property type="match status" value="1"/>
</dbReference>
<dbReference type="EMBL" id="CAJPDS010000094">
    <property type="protein sequence ID" value="CAF9936702.1"/>
    <property type="molecule type" value="Genomic_DNA"/>
</dbReference>
<dbReference type="AlphaFoldDB" id="A0A8H3G4P1"/>
<dbReference type="InterPro" id="IPR036412">
    <property type="entry name" value="HAD-like_sf"/>
</dbReference>
<keyword evidence="1" id="KW-0496">Mitochondrion</keyword>
<dbReference type="Proteomes" id="UP000664521">
    <property type="component" value="Unassembled WGS sequence"/>
</dbReference>
<keyword evidence="1" id="KW-0809">Transit peptide</keyword>
<accession>A0A8H3G4P1</accession>
<evidence type="ECO:0000256" key="1">
    <source>
        <dbReference type="RuleBase" id="RU365079"/>
    </source>
</evidence>
<dbReference type="SMART" id="SM00577">
    <property type="entry name" value="CPDc"/>
    <property type="match status" value="1"/>
</dbReference>
<evidence type="ECO:0000259" key="3">
    <source>
        <dbReference type="PROSITE" id="PS50969"/>
    </source>
</evidence>
<dbReference type="OrthoDB" id="1711508at2759"/>
<keyword evidence="1" id="KW-0813">Transport</keyword>
<organism evidence="4 5">
    <name type="scientific">Heterodermia speciosa</name>
    <dbReference type="NCBI Taxonomy" id="116794"/>
    <lineage>
        <taxon>Eukaryota</taxon>
        <taxon>Fungi</taxon>
        <taxon>Dikarya</taxon>
        <taxon>Ascomycota</taxon>
        <taxon>Pezizomycotina</taxon>
        <taxon>Lecanoromycetes</taxon>
        <taxon>OSLEUM clade</taxon>
        <taxon>Lecanoromycetidae</taxon>
        <taxon>Caliciales</taxon>
        <taxon>Physciaceae</taxon>
        <taxon>Heterodermia</taxon>
    </lineage>
</organism>
<dbReference type="GO" id="GO:0005744">
    <property type="term" value="C:TIM23 mitochondrial import inner membrane translocase complex"/>
    <property type="evidence" value="ECO:0007669"/>
    <property type="project" value="UniProtKB-UniRule"/>
</dbReference>
<feature type="compositionally biased region" description="Polar residues" evidence="2">
    <location>
        <begin position="187"/>
        <end position="204"/>
    </location>
</feature>
<dbReference type="Pfam" id="PF03031">
    <property type="entry name" value="NIF"/>
    <property type="match status" value="1"/>
</dbReference>
<keyword evidence="1" id="KW-0653">Protein transport</keyword>
<dbReference type="PROSITE" id="PS50969">
    <property type="entry name" value="FCP1"/>
    <property type="match status" value="1"/>
</dbReference>
<reference evidence="4" key="1">
    <citation type="submission" date="2021-03" db="EMBL/GenBank/DDBJ databases">
        <authorList>
            <person name="Tagirdzhanova G."/>
        </authorList>
    </citation>
    <scope>NUCLEOTIDE SEQUENCE</scope>
</reference>
<feature type="region of interest" description="Disordered" evidence="2">
    <location>
        <begin position="312"/>
        <end position="347"/>
    </location>
</feature>
<keyword evidence="1" id="KW-0811">Translocation</keyword>
<evidence type="ECO:0000313" key="5">
    <source>
        <dbReference type="Proteomes" id="UP000664521"/>
    </source>
</evidence>
<sequence>MDISQIHNARSGLLHGNYANTIANENGISTDLNPNNMDTLGLENLTFKKGKKTRSARRRARLRVNAVGTQNPGNVKADSHAQIIVDRDALSQSPQDVYNSPSSGRTLGQDMGATARQLPMIDKTGSEIIRGSMSVSQPDSKEHSWCERASAAAQITLPTERVLDPRDVELGEKAGTYGKREMDKDGQAQSSKKQGPLTNTVDQFQSSPECASQNIVDFNRVQPSIPISPVIPSWRIGKGHSYNTVPKYHALPIRPLGWPVELRSPSLIATAISSEADCSPSPASVSAHTVRGLQIDEFSQKKRYNLRSREIYTSQGEKHKTQGPNAPKLGRSVKTEHSTKSASTGIKPLSGPIPTAEYLSIAESSLQLAAIPQRLLLVLDLNGTLIYRQRYSSEYSQRPFLQPFLDYCFANHSVMIWSSATPPNVSAVCAQMFSPGRRRELLGEWGRDTLDLSSVEYHAKTQVYKRLDRIWDSVALRNSHPDAERGGRWCQANTLLLDDSVRKAQAQPHNLIEVPELTHPGQHGQQEESQEVLGQVVAYLEEARRYENVSAFARAKKFSVKADPQWDWKESRKIEDDSAEDGGVAVGSFA</sequence>
<protein>
    <recommendedName>
        <fullName evidence="1">Mitochondrial import inner membrane translocase subunit TIM50</fullName>
    </recommendedName>
</protein>
<dbReference type="InterPro" id="IPR023214">
    <property type="entry name" value="HAD_sf"/>
</dbReference>
<dbReference type="Gene3D" id="3.40.50.1000">
    <property type="entry name" value="HAD superfamily/HAD-like"/>
    <property type="match status" value="1"/>
</dbReference>
<evidence type="ECO:0000313" key="4">
    <source>
        <dbReference type="EMBL" id="CAF9936702.1"/>
    </source>
</evidence>
<comment type="caution">
    <text evidence="4">The sequence shown here is derived from an EMBL/GenBank/DDBJ whole genome shotgun (WGS) entry which is preliminary data.</text>
</comment>
<feature type="compositionally biased region" description="Basic and acidic residues" evidence="2">
    <location>
        <begin position="173"/>
        <end position="186"/>
    </location>
</feature>
<feature type="region of interest" description="Disordered" evidence="2">
    <location>
        <begin position="173"/>
        <end position="204"/>
    </location>
</feature>
<dbReference type="PANTHER" id="PTHR12210">
    <property type="entry name" value="DULLARD PROTEIN PHOSPHATASE"/>
    <property type="match status" value="1"/>
</dbReference>
<dbReference type="InterPro" id="IPR004274">
    <property type="entry name" value="FCP1_dom"/>
</dbReference>
<keyword evidence="5" id="KW-1185">Reference proteome</keyword>